<evidence type="ECO:0000313" key="2">
    <source>
        <dbReference type="EMBL" id="KAK6299439.1"/>
    </source>
</evidence>
<proteinExistence type="predicted"/>
<evidence type="ECO:0000313" key="3">
    <source>
        <dbReference type="Proteomes" id="UP001356427"/>
    </source>
</evidence>
<feature type="region of interest" description="Disordered" evidence="1">
    <location>
        <begin position="138"/>
        <end position="194"/>
    </location>
</feature>
<comment type="caution">
    <text evidence="2">The sequence shown here is derived from an EMBL/GenBank/DDBJ whole genome shotgun (WGS) entry which is preliminary data.</text>
</comment>
<reference evidence="2 3" key="1">
    <citation type="submission" date="2021-04" db="EMBL/GenBank/DDBJ databases">
        <authorList>
            <person name="De Guttry C."/>
            <person name="Zahm M."/>
            <person name="Klopp C."/>
            <person name="Cabau C."/>
            <person name="Louis A."/>
            <person name="Berthelot C."/>
            <person name="Parey E."/>
            <person name="Roest Crollius H."/>
            <person name="Montfort J."/>
            <person name="Robinson-Rechavi M."/>
            <person name="Bucao C."/>
            <person name="Bouchez O."/>
            <person name="Gislard M."/>
            <person name="Lluch J."/>
            <person name="Milhes M."/>
            <person name="Lampietro C."/>
            <person name="Lopez Roques C."/>
            <person name="Donnadieu C."/>
            <person name="Braasch I."/>
            <person name="Desvignes T."/>
            <person name="Postlethwait J."/>
            <person name="Bobe J."/>
            <person name="Wedekind C."/>
            <person name="Guiguen Y."/>
        </authorList>
    </citation>
    <scope>NUCLEOTIDE SEQUENCE [LARGE SCALE GENOMIC DNA]</scope>
    <source>
        <strain evidence="2">Cs_M1</strain>
        <tissue evidence="2">Blood</tissue>
    </source>
</reference>
<feature type="compositionally biased region" description="Low complexity" evidence="1">
    <location>
        <begin position="156"/>
        <end position="168"/>
    </location>
</feature>
<feature type="compositionally biased region" description="Basic residues" evidence="1">
    <location>
        <begin position="144"/>
        <end position="155"/>
    </location>
</feature>
<sequence length="194" mass="21492">MGGEREKDREREEEQIIKQQCIMKSQENRNTYLFTAHTHTHTHTHMFQRVEKVQLNTIFPQHPLVTMRTAVPDGSWSFSQSGAGRGPQCPCAEARHGTLGDSLLALVAMEALVVVGSHSYHYRAVTIHSPSATLAASRALPPSNRKKPISSRRCRSVTTVTSVASSRAESIHWPSRAKHGTELTTANAPDRDTT</sequence>
<feature type="non-terminal residue" evidence="2">
    <location>
        <position position="194"/>
    </location>
</feature>
<organism evidence="2 3">
    <name type="scientific">Coregonus suidteri</name>
    <dbReference type="NCBI Taxonomy" id="861788"/>
    <lineage>
        <taxon>Eukaryota</taxon>
        <taxon>Metazoa</taxon>
        <taxon>Chordata</taxon>
        <taxon>Craniata</taxon>
        <taxon>Vertebrata</taxon>
        <taxon>Euteleostomi</taxon>
        <taxon>Actinopterygii</taxon>
        <taxon>Neopterygii</taxon>
        <taxon>Teleostei</taxon>
        <taxon>Protacanthopterygii</taxon>
        <taxon>Salmoniformes</taxon>
        <taxon>Salmonidae</taxon>
        <taxon>Coregoninae</taxon>
        <taxon>Coregonus</taxon>
    </lineage>
</organism>
<gene>
    <name evidence="2" type="ORF">J4Q44_G00294720</name>
</gene>
<evidence type="ECO:0000256" key="1">
    <source>
        <dbReference type="SAM" id="MobiDB-lite"/>
    </source>
</evidence>
<dbReference type="EMBL" id="JAGTTL010000028">
    <property type="protein sequence ID" value="KAK6299439.1"/>
    <property type="molecule type" value="Genomic_DNA"/>
</dbReference>
<keyword evidence="3" id="KW-1185">Reference proteome</keyword>
<accession>A0AAN8KR22</accession>
<protein>
    <submittedName>
        <fullName evidence="2">Uncharacterized protein</fullName>
    </submittedName>
</protein>
<name>A0AAN8KR22_9TELE</name>
<dbReference type="AlphaFoldDB" id="A0AAN8KR22"/>
<dbReference type="Proteomes" id="UP001356427">
    <property type="component" value="Unassembled WGS sequence"/>
</dbReference>